<comment type="caution">
    <text evidence="2">The sequence shown here is derived from an EMBL/GenBank/DDBJ whole genome shotgun (WGS) entry which is preliminary data.</text>
</comment>
<organism evidence="2 3">
    <name type="scientific">Sphingobacterium olei</name>
    <dbReference type="NCBI Taxonomy" id="2571155"/>
    <lineage>
        <taxon>Bacteria</taxon>
        <taxon>Pseudomonadati</taxon>
        <taxon>Bacteroidota</taxon>
        <taxon>Sphingobacteriia</taxon>
        <taxon>Sphingobacteriales</taxon>
        <taxon>Sphingobacteriaceae</taxon>
        <taxon>Sphingobacterium</taxon>
    </lineage>
</organism>
<feature type="transmembrane region" description="Helical" evidence="1">
    <location>
        <begin position="23"/>
        <end position="47"/>
    </location>
</feature>
<dbReference type="EMBL" id="SUME01000009">
    <property type="protein sequence ID" value="TJZ52480.1"/>
    <property type="molecule type" value="Genomic_DNA"/>
</dbReference>
<proteinExistence type="predicted"/>
<keyword evidence="1" id="KW-0472">Membrane</keyword>
<feature type="transmembrane region" description="Helical" evidence="1">
    <location>
        <begin position="110"/>
        <end position="130"/>
    </location>
</feature>
<protein>
    <submittedName>
        <fullName evidence="2">Uncharacterized protein</fullName>
    </submittedName>
</protein>
<gene>
    <name evidence="2" type="ORF">FAZ15_18990</name>
</gene>
<dbReference type="AlphaFoldDB" id="A0A4U0NEP6"/>
<evidence type="ECO:0000313" key="3">
    <source>
        <dbReference type="Proteomes" id="UP000306808"/>
    </source>
</evidence>
<evidence type="ECO:0000313" key="2">
    <source>
        <dbReference type="EMBL" id="TJZ52480.1"/>
    </source>
</evidence>
<feature type="transmembrane region" description="Helical" evidence="1">
    <location>
        <begin position="67"/>
        <end position="89"/>
    </location>
</feature>
<feature type="transmembrane region" description="Helical" evidence="1">
    <location>
        <begin position="136"/>
        <end position="155"/>
    </location>
</feature>
<keyword evidence="1" id="KW-1133">Transmembrane helix</keyword>
<dbReference type="OrthoDB" id="1120881at2"/>
<dbReference type="RefSeq" id="WP_136902892.1">
    <property type="nucleotide sequence ID" value="NZ_SUME01000009.1"/>
</dbReference>
<keyword evidence="3" id="KW-1185">Reference proteome</keyword>
<feature type="transmembrane region" description="Helical" evidence="1">
    <location>
        <begin position="186"/>
        <end position="204"/>
    </location>
</feature>
<keyword evidence="1" id="KW-0812">Transmembrane</keyword>
<evidence type="ECO:0000256" key="1">
    <source>
        <dbReference type="SAM" id="Phobius"/>
    </source>
</evidence>
<feature type="transmembrane region" description="Helical" evidence="1">
    <location>
        <begin position="162"/>
        <end position="180"/>
    </location>
</feature>
<reference evidence="2 3" key="1">
    <citation type="submission" date="2019-04" db="EMBL/GenBank/DDBJ databases">
        <title>Sphingobacterium olei sp. nov., isolated from oil-contaminated soil.</title>
        <authorList>
            <person name="Liu B."/>
        </authorList>
    </citation>
    <scope>NUCLEOTIDE SEQUENCE [LARGE SCALE GENOMIC DNA]</scope>
    <source>
        <strain evidence="2 3">HAL-9</strain>
    </source>
</reference>
<sequence>MNQQDIIKEIGQIRSIMEKSSKFISISGLSGVLIGTYALIGAALSYITVYGFKSQFGYRDYFVTDEIIIFKLLLIALFVLLISIVTGILMAKRKAKRINQSIWNATSRSLLFAVAVPLITGGVFSLIIFARGYYGLIASSLLIFYGLALTAASTYTFREVKWLGIFEIILGLLALCFPGYGLWFWALGFGVLHIIYGLIVYKRYE</sequence>
<name>A0A4U0NEP6_9SPHI</name>
<dbReference type="Proteomes" id="UP000306808">
    <property type="component" value="Unassembled WGS sequence"/>
</dbReference>
<accession>A0A4U0NEP6</accession>